<keyword evidence="8 16" id="KW-0812">Transmembrane</keyword>
<dbReference type="InterPro" id="IPR000700">
    <property type="entry name" value="PAS-assoc_C"/>
</dbReference>
<dbReference type="Pfam" id="PF08448">
    <property type="entry name" value="PAS_4"/>
    <property type="match status" value="1"/>
</dbReference>
<keyword evidence="6 15" id="KW-0597">Phosphoprotein</keyword>
<dbReference type="InterPro" id="IPR004358">
    <property type="entry name" value="Sig_transdc_His_kin-like_C"/>
</dbReference>
<dbReference type="InterPro" id="IPR011006">
    <property type="entry name" value="CheY-like_superfamily"/>
</dbReference>
<dbReference type="Pfam" id="PF00072">
    <property type="entry name" value="Response_reg"/>
    <property type="match status" value="1"/>
</dbReference>
<dbReference type="SMART" id="SM00387">
    <property type="entry name" value="HATPase_c"/>
    <property type="match status" value="1"/>
</dbReference>
<evidence type="ECO:0000313" key="23">
    <source>
        <dbReference type="Proteomes" id="UP000824281"/>
    </source>
</evidence>
<comment type="catalytic activity">
    <reaction evidence="1">
        <text>ATP + protein L-histidine = ADP + protein N-phospho-L-histidine.</text>
        <dbReference type="EC" id="2.7.13.3"/>
    </reaction>
</comment>
<dbReference type="CDD" id="cd17546">
    <property type="entry name" value="REC_hyHK_CKI1_RcsC-like"/>
    <property type="match status" value="1"/>
</dbReference>
<sequence length="919" mass="99734">MPPRLEAAAWMKKLAWACAGAIIFGLLAYTSIELTRGSGRIAVVWLPNALAVAFLLRTRLQSEAALLGGCYAGNVFANLVVGDSPFTAAVLASANFVEIWVAVTLVRRWCGPRPDMGETRDLSRFMVAAGLTAPLASAIVANVALSGDAGLLPGVARWAASDALSMLILAPSTMVLWDAFEKLRRPTRREALEWMAMTIGGTTVTLLVFTQTAYPLLFLVPPIVIAHAFQLGTLGTAFSVMKVAVIATICTAMGMGPIHLYPVPGDVQIFLLEAFLASSMIVGMPVAAVLSTRERMNRELALGKQQLALLAENITDAILRYDLHGVCTYASPSTRNVLGVGPEAFLGSVTSERAHPESREDIAGVEDRLLSGKSETERFTYRRLLDDEDGKPVYIEADCAIAYDRRTGEREGIIVSARDITLRVELERQLKRATRHAENAARAKAQFLANMSHEIRTPMNGVLGFAELLRQMKLHDDAARYADLIERSGRSMMMLLNDILDISKIESGQLVPNEEEFDLRQLAEDCVGLHSASADRKGIRIALDCAPGLPRRIVSDPLRLRQILLNLISNAVKFTEQGVVEVRVTQEGEWVSLTVEDSGIGINPKRLEHIFDPFIQEEATTTRRFGGTGLGLSISRQLAELLGGSLVVESMPGIGSRFTLRVPLEVAAGGAQTKSDEPESFARPASKARILLAEDHDVNRMLVLAMLEQLGQKVSVAHDGLEAVSMVLQAANTPQAFDLVLMDIQMPGCDGYSATRMIRKGGLGPAKLPIVALTANAYPEDITAAHDAGMQDHLAKPLVFKELAAALARWLPVKIVDETRSREAVAGSSKPRHSPEMLERWNARRSEAIEAVTLALREDELEGKPVENLARTVHKLAGTAGMFGEEALGEKAAALERALRAGVEKDVRKRLAQELLEAA</sequence>
<feature type="transmembrane region" description="Helical" evidence="16">
    <location>
        <begin position="86"/>
        <end position="106"/>
    </location>
</feature>
<dbReference type="SMART" id="SM00388">
    <property type="entry name" value="HisKA"/>
    <property type="match status" value="1"/>
</dbReference>
<dbReference type="RefSeq" id="WP_221424336.1">
    <property type="nucleotide sequence ID" value="NZ_CP081295.1"/>
</dbReference>
<evidence type="ECO:0000256" key="4">
    <source>
        <dbReference type="ARBA" id="ARBA00022475"/>
    </source>
</evidence>
<keyword evidence="9" id="KW-0418">Kinase</keyword>
<feature type="domain" description="Response regulatory" evidence="18">
    <location>
        <begin position="689"/>
        <end position="811"/>
    </location>
</feature>
<gene>
    <name evidence="22" type="ORF">K3148_08115</name>
</gene>
<dbReference type="InterPro" id="IPR036890">
    <property type="entry name" value="HATPase_C_sf"/>
</dbReference>
<reference evidence="22 23" key="1">
    <citation type="submission" date="2021-08" db="EMBL/GenBank/DDBJ databases">
        <title>Comparative Genomics Analysis of the Genus Qipengyuania Reveals Extensive Genetic Diversity and Metabolic Versatility, Including the Description of Fifteen Novel Species.</title>
        <authorList>
            <person name="Liu Y."/>
        </authorList>
    </citation>
    <scope>NUCLEOTIDE SEQUENCE [LARGE SCALE GENOMIC DNA]</scope>
    <source>
        <strain evidence="22 23">1NDH13</strain>
    </source>
</reference>
<proteinExistence type="predicted"/>
<evidence type="ECO:0000256" key="15">
    <source>
        <dbReference type="PROSITE-ProRule" id="PRU00169"/>
    </source>
</evidence>
<keyword evidence="10" id="KW-0067">ATP-binding</keyword>
<keyword evidence="7" id="KW-0808">Transferase</keyword>
<keyword evidence="5" id="KW-0997">Cell inner membrane</keyword>
<dbReference type="Gene3D" id="1.10.287.130">
    <property type="match status" value="1"/>
</dbReference>
<evidence type="ECO:0000259" key="20">
    <source>
        <dbReference type="PROSITE" id="PS50113"/>
    </source>
</evidence>
<dbReference type="PROSITE" id="PS50112">
    <property type="entry name" value="PAS"/>
    <property type="match status" value="1"/>
</dbReference>
<dbReference type="InterPro" id="IPR003661">
    <property type="entry name" value="HisK_dim/P_dom"/>
</dbReference>
<evidence type="ECO:0000256" key="8">
    <source>
        <dbReference type="ARBA" id="ARBA00022692"/>
    </source>
</evidence>
<evidence type="ECO:0000256" key="2">
    <source>
        <dbReference type="ARBA" id="ARBA00004429"/>
    </source>
</evidence>
<feature type="transmembrane region" description="Helical" evidence="16">
    <location>
        <begin position="127"/>
        <end position="146"/>
    </location>
</feature>
<feature type="transmembrane region" description="Helical" evidence="16">
    <location>
        <begin position="14"/>
        <end position="32"/>
    </location>
</feature>
<evidence type="ECO:0000256" key="9">
    <source>
        <dbReference type="ARBA" id="ARBA00022777"/>
    </source>
</evidence>
<evidence type="ECO:0000256" key="12">
    <source>
        <dbReference type="ARBA" id="ARBA00023012"/>
    </source>
</evidence>
<dbReference type="SUPFAM" id="SSF55785">
    <property type="entry name" value="PYP-like sensor domain (PAS domain)"/>
    <property type="match status" value="1"/>
</dbReference>
<dbReference type="SUPFAM" id="SSF55874">
    <property type="entry name" value="ATPase domain of HSP90 chaperone/DNA topoisomerase II/histidine kinase"/>
    <property type="match status" value="1"/>
</dbReference>
<evidence type="ECO:0000256" key="1">
    <source>
        <dbReference type="ARBA" id="ARBA00000085"/>
    </source>
</evidence>
<dbReference type="PRINTS" id="PR00344">
    <property type="entry name" value="BCTRLSENSOR"/>
</dbReference>
<keyword evidence="12" id="KW-0902">Two-component regulatory system</keyword>
<dbReference type="InterPro" id="IPR003594">
    <property type="entry name" value="HATPase_dom"/>
</dbReference>
<dbReference type="Pfam" id="PF01627">
    <property type="entry name" value="Hpt"/>
    <property type="match status" value="1"/>
</dbReference>
<dbReference type="SUPFAM" id="SSF47384">
    <property type="entry name" value="Homodimeric domain of signal transducing histidine kinase"/>
    <property type="match status" value="1"/>
</dbReference>
<dbReference type="NCBIfam" id="TIGR00229">
    <property type="entry name" value="sensory_box"/>
    <property type="match status" value="1"/>
</dbReference>
<dbReference type="PROSITE" id="PS50894">
    <property type="entry name" value="HPT"/>
    <property type="match status" value="1"/>
</dbReference>
<evidence type="ECO:0000256" key="16">
    <source>
        <dbReference type="SAM" id="Phobius"/>
    </source>
</evidence>
<dbReference type="InterPro" id="IPR036097">
    <property type="entry name" value="HisK_dim/P_sf"/>
</dbReference>
<evidence type="ECO:0000256" key="11">
    <source>
        <dbReference type="ARBA" id="ARBA00022989"/>
    </source>
</evidence>
<protein>
    <recommendedName>
        <fullName evidence="3">histidine kinase</fullName>
        <ecNumber evidence="3">2.7.13.3</ecNumber>
    </recommendedName>
</protein>
<dbReference type="InterPro" id="IPR005467">
    <property type="entry name" value="His_kinase_dom"/>
</dbReference>
<evidence type="ECO:0000313" key="22">
    <source>
        <dbReference type="EMBL" id="QZD88826.1"/>
    </source>
</evidence>
<feature type="domain" description="PAC" evidence="20">
    <location>
        <begin position="378"/>
        <end position="432"/>
    </location>
</feature>
<feature type="transmembrane region" description="Helical" evidence="16">
    <location>
        <begin position="192"/>
        <end position="210"/>
    </location>
</feature>
<evidence type="ECO:0000259" key="17">
    <source>
        <dbReference type="PROSITE" id="PS50109"/>
    </source>
</evidence>
<dbReference type="InterPro" id="IPR013656">
    <property type="entry name" value="PAS_4"/>
</dbReference>
<dbReference type="Proteomes" id="UP000824281">
    <property type="component" value="Chromosome"/>
</dbReference>
<dbReference type="PROSITE" id="PS50110">
    <property type="entry name" value="RESPONSE_REGULATORY"/>
    <property type="match status" value="1"/>
</dbReference>
<evidence type="ECO:0000259" key="18">
    <source>
        <dbReference type="PROSITE" id="PS50110"/>
    </source>
</evidence>
<evidence type="ECO:0000259" key="21">
    <source>
        <dbReference type="PROSITE" id="PS50894"/>
    </source>
</evidence>
<evidence type="ECO:0000256" key="10">
    <source>
        <dbReference type="ARBA" id="ARBA00022840"/>
    </source>
</evidence>
<keyword evidence="10" id="KW-0547">Nucleotide-binding</keyword>
<evidence type="ECO:0000256" key="7">
    <source>
        <dbReference type="ARBA" id="ARBA00022679"/>
    </source>
</evidence>
<comment type="subcellular location">
    <subcellularLocation>
        <location evidence="2">Cell inner membrane</location>
        <topology evidence="2">Multi-pass membrane protein</topology>
    </subcellularLocation>
</comment>
<dbReference type="InterPro" id="IPR000014">
    <property type="entry name" value="PAS"/>
</dbReference>
<dbReference type="CDD" id="cd00082">
    <property type="entry name" value="HisKA"/>
    <property type="match status" value="1"/>
</dbReference>
<feature type="domain" description="PAS" evidence="19">
    <location>
        <begin position="303"/>
        <end position="373"/>
    </location>
</feature>
<dbReference type="SUPFAM" id="SSF52172">
    <property type="entry name" value="CheY-like"/>
    <property type="match status" value="1"/>
</dbReference>
<dbReference type="CDD" id="cd16922">
    <property type="entry name" value="HATPase_EvgS-ArcB-TorS-like"/>
    <property type="match status" value="1"/>
</dbReference>
<dbReference type="SMART" id="SM00448">
    <property type="entry name" value="REC"/>
    <property type="match status" value="1"/>
</dbReference>
<dbReference type="SMART" id="SM00091">
    <property type="entry name" value="PAS"/>
    <property type="match status" value="1"/>
</dbReference>
<dbReference type="InterPro" id="IPR007895">
    <property type="entry name" value="MASE1"/>
</dbReference>
<keyword evidence="23" id="KW-1185">Reference proteome</keyword>
<dbReference type="InterPro" id="IPR008207">
    <property type="entry name" value="Sig_transdc_His_kin_Hpt_dom"/>
</dbReference>
<feature type="transmembrane region" description="Helical" evidence="16">
    <location>
        <begin position="267"/>
        <end position="290"/>
    </location>
</feature>
<dbReference type="InterPro" id="IPR035965">
    <property type="entry name" value="PAS-like_dom_sf"/>
</dbReference>
<dbReference type="Gene3D" id="3.30.450.20">
    <property type="entry name" value="PAS domain"/>
    <property type="match status" value="1"/>
</dbReference>
<dbReference type="InterPro" id="IPR001789">
    <property type="entry name" value="Sig_transdc_resp-reg_receiver"/>
</dbReference>
<evidence type="ECO:0000259" key="19">
    <source>
        <dbReference type="PROSITE" id="PS50112"/>
    </source>
</evidence>
<dbReference type="Gene3D" id="3.30.565.10">
    <property type="entry name" value="Histidine kinase-like ATPase, C-terminal domain"/>
    <property type="match status" value="1"/>
</dbReference>
<dbReference type="Pfam" id="PF00512">
    <property type="entry name" value="HisKA"/>
    <property type="match status" value="1"/>
</dbReference>
<feature type="modified residue" description="4-aspartylphosphate" evidence="15">
    <location>
        <position position="743"/>
    </location>
</feature>
<keyword evidence="13 16" id="KW-0472">Membrane</keyword>
<dbReference type="Pfam" id="PF02518">
    <property type="entry name" value="HATPase_c"/>
    <property type="match status" value="1"/>
</dbReference>
<dbReference type="Pfam" id="PF05231">
    <property type="entry name" value="MASE1"/>
    <property type="match status" value="1"/>
</dbReference>
<evidence type="ECO:0000256" key="6">
    <source>
        <dbReference type="ARBA" id="ARBA00022553"/>
    </source>
</evidence>
<name>A0ABX8ZII2_9SPHN</name>
<organism evidence="22 23">
    <name type="scientific">Qipengyuania aurantiaca</name>
    <dbReference type="NCBI Taxonomy" id="2867233"/>
    <lineage>
        <taxon>Bacteria</taxon>
        <taxon>Pseudomonadati</taxon>
        <taxon>Pseudomonadota</taxon>
        <taxon>Alphaproteobacteria</taxon>
        <taxon>Sphingomonadales</taxon>
        <taxon>Erythrobacteraceae</taxon>
        <taxon>Qipengyuania</taxon>
    </lineage>
</organism>
<dbReference type="EMBL" id="CP081295">
    <property type="protein sequence ID" value="QZD88826.1"/>
    <property type="molecule type" value="Genomic_DNA"/>
</dbReference>
<dbReference type="Gene3D" id="3.40.50.2300">
    <property type="match status" value="1"/>
</dbReference>
<dbReference type="EC" id="2.7.13.3" evidence="3"/>
<feature type="transmembrane region" description="Helical" evidence="16">
    <location>
        <begin position="38"/>
        <end position="56"/>
    </location>
</feature>
<dbReference type="PROSITE" id="PS50109">
    <property type="entry name" value="HIS_KIN"/>
    <property type="match status" value="1"/>
</dbReference>
<feature type="transmembrane region" description="Helical" evidence="16">
    <location>
        <begin position="243"/>
        <end position="261"/>
    </location>
</feature>
<keyword evidence="4" id="KW-1003">Cell membrane</keyword>
<dbReference type="PANTHER" id="PTHR43047">
    <property type="entry name" value="TWO-COMPONENT HISTIDINE PROTEIN KINASE"/>
    <property type="match status" value="1"/>
</dbReference>
<feature type="modified residue" description="Phosphohistidine" evidence="14">
    <location>
        <position position="874"/>
    </location>
</feature>
<accession>A0ABX8ZII2</accession>
<feature type="domain" description="Histidine kinase" evidence="17">
    <location>
        <begin position="450"/>
        <end position="666"/>
    </location>
</feature>
<evidence type="ECO:0000256" key="3">
    <source>
        <dbReference type="ARBA" id="ARBA00012438"/>
    </source>
</evidence>
<dbReference type="Gene3D" id="1.20.120.160">
    <property type="entry name" value="HPT domain"/>
    <property type="match status" value="1"/>
</dbReference>
<evidence type="ECO:0000256" key="13">
    <source>
        <dbReference type="ARBA" id="ARBA00023136"/>
    </source>
</evidence>
<feature type="domain" description="HPt" evidence="21">
    <location>
        <begin position="830"/>
        <end position="919"/>
    </location>
</feature>
<dbReference type="InterPro" id="IPR036641">
    <property type="entry name" value="HPT_dom_sf"/>
</dbReference>
<dbReference type="SUPFAM" id="SSF47226">
    <property type="entry name" value="Histidine-containing phosphotransfer domain, HPT domain"/>
    <property type="match status" value="1"/>
</dbReference>
<dbReference type="CDD" id="cd00130">
    <property type="entry name" value="PAS"/>
    <property type="match status" value="1"/>
</dbReference>
<evidence type="ECO:0000256" key="14">
    <source>
        <dbReference type="PROSITE-ProRule" id="PRU00110"/>
    </source>
</evidence>
<keyword evidence="11 16" id="KW-1133">Transmembrane helix</keyword>
<dbReference type="PROSITE" id="PS50113">
    <property type="entry name" value="PAC"/>
    <property type="match status" value="1"/>
</dbReference>
<evidence type="ECO:0000256" key="5">
    <source>
        <dbReference type="ARBA" id="ARBA00022519"/>
    </source>
</evidence>
<feature type="transmembrane region" description="Helical" evidence="16">
    <location>
        <begin position="158"/>
        <end position="180"/>
    </location>
</feature>